<dbReference type="PANTHER" id="PTHR10110">
    <property type="entry name" value="SODIUM/HYDROGEN EXCHANGER"/>
    <property type="match status" value="1"/>
</dbReference>
<evidence type="ECO:0000256" key="6">
    <source>
        <dbReference type="ARBA" id="ARBA00023065"/>
    </source>
</evidence>
<accession>A0ABY7G116</accession>
<evidence type="ECO:0000256" key="2">
    <source>
        <dbReference type="ARBA" id="ARBA00022448"/>
    </source>
</evidence>
<feature type="region of interest" description="Disordered" evidence="9">
    <location>
        <begin position="647"/>
        <end position="692"/>
    </location>
</feature>
<keyword evidence="5" id="KW-0915">Sodium</keyword>
<dbReference type="Proteomes" id="UP001164746">
    <property type="component" value="Chromosome 15"/>
</dbReference>
<gene>
    <name evidence="13" type="ORF">MAR_013854</name>
</gene>
<keyword evidence="7 10" id="KW-0472">Membrane</keyword>
<evidence type="ECO:0000256" key="9">
    <source>
        <dbReference type="SAM" id="MobiDB-lite"/>
    </source>
</evidence>
<evidence type="ECO:0000313" key="13">
    <source>
        <dbReference type="EMBL" id="WAR28150.1"/>
    </source>
</evidence>
<feature type="signal peptide" evidence="11">
    <location>
        <begin position="1"/>
        <end position="23"/>
    </location>
</feature>
<keyword evidence="14" id="KW-1185">Reference proteome</keyword>
<keyword evidence="11" id="KW-0732">Signal</keyword>
<dbReference type="EMBL" id="CP111026">
    <property type="protein sequence ID" value="WAR28150.1"/>
    <property type="molecule type" value="Genomic_DNA"/>
</dbReference>
<evidence type="ECO:0000256" key="3">
    <source>
        <dbReference type="ARBA" id="ARBA00022692"/>
    </source>
</evidence>
<organism evidence="13 14">
    <name type="scientific">Mya arenaria</name>
    <name type="common">Soft-shell clam</name>
    <dbReference type="NCBI Taxonomy" id="6604"/>
    <lineage>
        <taxon>Eukaryota</taxon>
        <taxon>Metazoa</taxon>
        <taxon>Spiralia</taxon>
        <taxon>Lophotrochozoa</taxon>
        <taxon>Mollusca</taxon>
        <taxon>Bivalvia</taxon>
        <taxon>Autobranchia</taxon>
        <taxon>Heteroconchia</taxon>
        <taxon>Euheterodonta</taxon>
        <taxon>Imparidentia</taxon>
        <taxon>Neoheterodontei</taxon>
        <taxon>Myida</taxon>
        <taxon>Myoidea</taxon>
        <taxon>Myidae</taxon>
        <taxon>Mya</taxon>
    </lineage>
</organism>
<evidence type="ECO:0000256" key="1">
    <source>
        <dbReference type="ARBA" id="ARBA00004141"/>
    </source>
</evidence>
<evidence type="ECO:0000256" key="5">
    <source>
        <dbReference type="ARBA" id="ARBA00023053"/>
    </source>
</evidence>
<feature type="transmembrane region" description="Helical" evidence="10">
    <location>
        <begin position="130"/>
        <end position="155"/>
    </location>
</feature>
<dbReference type="InterPro" id="IPR006153">
    <property type="entry name" value="Cation/H_exchanger_TM"/>
</dbReference>
<evidence type="ECO:0000313" key="14">
    <source>
        <dbReference type="Proteomes" id="UP001164746"/>
    </source>
</evidence>
<proteinExistence type="predicted"/>
<feature type="chain" id="PRO_5046211637" evidence="11">
    <location>
        <begin position="24"/>
        <end position="718"/>
    </location>
</feature>
<feature type="transmembrane region" description="Helical" evidence="10">
    <location>
        <begin position="280"/>
        <end position="303"/>
    </location>
</feature>
<dbReference type="InterPro" id="IPR018422">
    <property type="entry name" value="Cation/H_exchanger_CPA1"/>
</dbReference>
<feature type="compositionally biased region" description="Basic and acidic residues" evidence="9">
    <location>
        <begin position="48"/>
        <end position="73"/>
    </location>
</feature>
<evidence type="ECO:0000256" key="8">
    <source>
        <dbReference type="ARBA" id="ARBA00023201"/>
    </source>
</evidence>
<evidence type="ECO:0000256" key="10">
    <source>
        <dbReference type="SAM" id="Phobius"/>
    </source>
</evidence>
<comment type="subcellular location">
    <subcellularLocation>
        <location evidence="1">Membrane</location>
        <topology evidence="1">Multi-pass membrane protein</topology>
    </subcellularLocation>
</comment>
<keyword evidence="4 10" id="KW-1133">Transmembrane helix</keyword>
<feature type="compositionally biased region" description="Basic and acidic residues" evidence="9">
    <location>
        <begin position="649"/>
        <end position="692"/>
    </location>
</feature>
<keyword evidence="6" id="KW-0406">Ion transport</keyword>
<name>A0ABY7G116_MYAAR</name>
<evidence type="ECO:0000256" key="11">
    <source>
        <dbReference type="SAM" id="SignalP"/>
    </source>
</evidence>
<keyword evidence="3 10" id="KW-0812">Transmembrane</keyword>
<dbReference type="PANTHER" id="PTHR10110:SF126">
    <property type="entry name" value="NA(+)_H(+) EXCHANGER PROTEIN 7"/>
    <property type="match status" value="1"/>
</dbReference>
<feature type="compositionally biased region" description="Low complexity" evidence="9">
    <location>
        <begin position="32"/>
        <end position="47"/>
    </location>
</feature>
<feature type="domain" description="Cation/H+ exchanger transmembrane" evidence="12">
    <location>
        <begin position="223"/>
        <end position="305"/>
    </location>
</feature>
<reference evidence="13" key="1">
    <citation type="submission" date="2022-11" db="EMBL/GenBank/DDBJ databases">
        <title>Centuries of genome instability and evolution in soft-shell clam transmissible cancer (bioRxiv).</title>
        <authorList>
            <person name="Hart S.F.M."/>
            <person name="Yonemitsu M.A."/>
            <person name="Giersch R.M."/>
            <person name="Beal B.F."/>
            <person name="Arriagada G."/>
            <person name="Davis B.W."/>
            <person name="Ostrander E.A."/>
            <person name="Goff S.P."/>
            <person name="Metzger M.J."/>
        </authorList>
    </citation>
    <scope>NUCLEOTIDE SEQUENCE</scope>
    <source>
        <strain evidence="13">MELC-2E11</strain>
        <tissue evidence="13">Siphon/mantle</tissue>
    </source>
</reference>
<evidence type="ECO:0000259" key="12">
    <source>
        <dbReference type="Pfam" id="PF00999"/>
    </source>
</evidence>
<keyword evidence="2" id="KW-0813">Transport</keyword>
<feature type="transmembrane region" description="Helical" evidence="10">
    <location>
        <begin position="249"/>
        <end position="268"/>
    </location>
</feature>
<dbReference type="Gene3D" id="6.10.140.1330">
    <property type="match status" value="1"/>
</dbReference>
<sequence length="718" mass="80845">MLVSTGIHVAFVVLLCFVAIATSSSIGNDPVTNSKTLHSNTTTSSHSNKTEDKHLSPDGGIHGDEGHDDDGGHHASNRIHVAELNYDHVKGPMIVVLVSTMLIFCHPRFRNPGLSLYGLSLAGAMSDPEANLVQILVFTALIVAVDPVAVLAIFQEVGVNQMLYFMVFGESLLNDGVTVVLYNVMQTYNRMDTIEADQVQYAFKNITNKSKLAVKFFAKVISNTITFGISWSINRCDRHRVRKIKLDEMFMISYGGLRGAVCFSLVALLSEKEFPMKNMFITTTLVIIFFTVFIQGGTIKWLVKKMRISLNDSTKDMIMYQELNQHITDHLMAGIEEVVGTSGKHYLREKFDNLDNKFFRPLLLRDANECDVEELNKYYEKLMMNRAVDSSACLRGMDNGFEQKQLEKEEERVDRRRRLISQRSLDNARRSDGEYDVQKMLRDALATSRNQTGRHFHDKNYVKDEHRHLVGQLRQKYKKNQRLSTMCRPKLDRALSWNENQGELFTRRTSDVKLNLRAGRAVTVDFSPGELESSDQESKSAEFTLDDTVFEAEEDNTEHNPLLSNNTMGHMKRVHFSDVEKQGTAGEKGQGKGTVKGQDVSVHVQGGMGELLAEANLIDSADLEKGNAHNVLEDNLALSQGFSVSNEVPSKEYHPDPRQNDSDKTDPKKSLTKRADSHHGGHELLRQDALKDADIRGDIELQELGKTTLQEPSRKMSV</sequence>
<keyword evidence="8" id="KW-0739">Sodium transport</keyword>
<feature type="domain" description="Cation/H+ exchanger transmembrane" evidence="12">
    <location>
        <begin position="106"/>
        <end position="189"/>
    </location>
</feature>
<evidence type="ECO:0000256" key="4">
    <source>
        <dbReference type="ARBA" id="ARBA00022989"/>
    </source>
</evidence>
<feature type="transmembrane region" description="Helical" evidence="10">
    <location>
        <begin position="161"/>
        <end position="182"/>
    </location>
</feature>
<dbReference type="Pfam" id="PF00999">
    <property type="entry name" value="Na_H_Exchanger"/>
    <property type="match status" value="2"/>
</dbReference>
<feature type="region of interest" description="Disordered" evidence="9">
    <location>
        <begin position="29"/>
        <end position="74"/>
    </location>
</feature>
<protein>
    <submittedName>
        <fullName evidence="13">SL9A1-like protein</fullName>
    </submittedName>
</protein>
<evidence type="ECO:0000256" key="7">
    <source>
        <dbReference type="ARBA" id="ARBA00023136"/>
    </source>
</evidence>